<feature type="coiled-coil region" evidence="1">
    <location>
        <begin position="6"/>
        <end position="110"/>
    </location>
</feature>
<dbReference type="EMBL" id="UZAM01007435">
    <property type="protein sequence ID" value="VDO99123.1"/>
    <property type="molecule type" value="Genomic_DNA"/>
</dbReference>
<name>A0A183IGU8_9BILA</name>
<evidence type="ECO:0000313" key="4">
    <source>
        <dbReference type="WBParaSite" id="SBAD_0000298201-mRNA-1"/>
    </source>
</evidence>
<dbReference type="OrthoDB" id="2018427at2759"/>
<proteinExistence type="predicted"/>
<evidence type="ECO:0000256" key="1">
    <source>
        <dbReference type="SAM" id="Coils"/>
    </source>
</evidence>
<keyword evidence="1" id="KW-0175">Coiled coil</keyword>
<sequence length="155" mass="18391">MLNLQVRDLENELNTAQRCCQESEKDRRKYTREIKELQYQVAEDKKNEERLQDLINKLQQKLKVYKRQMEELEQTASSNLSKYRQVLTQLQDAEERADMAENSLVKYRSKSRLNLSSSIGGIYHSASSSMLMRNFSRSASAMDVMREEDRRERED</sequence>
<reference evidence="4" key="1">
    <citation type="submission" date="2016-06" db="UniProtKB">
        <authorList>
            <consortium name="WormBaseParasite"/>
        </authorList>
    </citation>
    <scope>IDENTIFICATION</scope>
</reference>
<dbReference type="WBParaSite" id="SBAD_0000298201-mRNA-1">
    <property type="protein sequence ID" value="SBAD_0000298201-mRNA-1"/>
    <property type="gene ID" value="SBAD_0000298201"/>
</dbReference>
<dbReference type="AlphaFoldDB" id="A0A183IGU8"/>
<evidence type="ECO:0000313" key="2">
    <source>
        <dbReference type="EMBL" id="VDO99123.1"/>
    </source>
</evidence>
<organism evidence="4">
    <name type="scientific">Soboliphyme baturini</name>
    <dbReference type="NCBI Taxonomy" id="241478"/>
    <lineage>
        <taxon>Eukaryota</taxon>
        <taxon>Metazoa</taxon>
        <taxon>Ecdysozoa</taxon>
        <taxon>Nematoda</taxon>
        <taxon>Enoplea</taxon>
        <taxon>Dorylaimia</taxon>
        <taxon>Dioctophymatida</taxon>
        <taxon>Dioctophymatoidea</taxon>
        <taxon>Soboliphymatidae</taxon>
        <taxon>Soboliphyme</taxon>
    </lineage>
</organism>
<keyword evidence="3" id="KW-1185">Reference proteome</keyword>
<evidence type="ECO:0000313" key="3">
    <source>
        <dbReference type="Proteomes" id="UP000270296"/>
    </source>
</evidence>
<reference evidence="2 3" key="2">
    <citation type="submission" date="2018-11" db="EMBL/GenBank/DDBJ databases">
        <authorList>
            <consortium name="Pathogen Informatics"/>
        </authorList>
    </citation>
    <scope>NUCLEOTIDE SEQUENCE [LARGE SCALE GENOMIC DNA]</scope>
</reference>
<accession>A0A183IGU8</accession>
<gene>
    <name evidence="2" type="ORF">SBAD_LOCUS2843</name>
</gene>
<dbReference type="Proteomes" id="UP000270296">
    <property type="component" value="Unassembled WGS sequence"/>
</dbReference>
<protein>
    <submittedName>
        <fullName evidence="4">Myosin_tail_1 domain-containing protein</fullName>
    </submittedName>
</protein>